<dbReference type="Proteomes" id="UP001215712">
    <property type="component" value="Unassembled WGS sequence"/>
</dbReference>
<comment type="caution">
    <text evidence="1">The sequence shown here is derived from an EMBL/GenBank/DDBJ whole genome shotgun (WGS) entry which is preliminary data.</text>
</comment>
<dbReference type="InterPro" id="IPR056539">
    <property type="entry name" value="NuiA-like"/>
</dbReference>
<dbReference type="EMBL" id="JAQJAN010000004">
    <property type="protein sequence ID" value="KAJ5732098.1"/>
    <property type="molecule type" value="Genomic_DNA"/>
</dbReference>
<reference evidence="1" key="1">
    <citation type="journal article" date="2023" name="IMA Fungus">
        <title>Comparative genomic study of the Penicillium genus elucidates a diverse pangenome and 15 lateral gene transfer events.</title>
        <authorList>
            <person name="Petersen C."/>
            <person name="Sorensen T."/>
            <person name="Nielsen M.R."/>
            <person name="Sondergaard T.E."/>
            <person name="Sorensen J.L."/>
            <person name="Fitzpatrick D.A."/>
            <person name="Frisvad J.C."/>
            <person name="Nielsen K.L."/>
        </authorList>
    </citation>
    <scope>NUCLEOTIDE SEQUENCE</scope>
    <source>
        <strain evidence="1">IBT 17514</strain>
    </source>
</reference>
<name>A0AAD6HQX0_9EURO</name>
<proteinExistence type="predicted"/>
<reference evidence="1" key="2">
    <citation type="submission" date="2023-01" db="EMBL/GenBank/DDBJ databases">
        <authorList>
            <person name="Petersen C."/>
        </authorList>
    </citation>
    <scope>NUCLEOTIDE SEQUENCE</scope>
    <source>
        <strain evidence="1">IBT 17514</strain>
    </source>
</reference>
<organism evidence="1 2">
    <name type="scientific">Penicillium malachiteum</name>
    <dbReference type="NCBI Taxonomy" id="1324776"/>
    <lineage>
        <taxon>Eukaryota</taxon>
        <taxon>Fungi</taxon>
        <taxon>Dikarya</taxon>
        <taxon>Ascomycota</taxon>
        <taxon>Pezizomycotina</taxon>
        <taxon>Eurotiomycetes</taxon>
        <taxon>Eurotiomycetidae</taxon>
        <taxon>Eurotiales</taxon>
        <taxon>Aspergillaceae</taxon>
        <taxon>Penicillium</taxon>
    </lineage>
</organism>
<evidence type="ECO:0000313" key="2">
    <source>
        <dbReference type="Proteomes" id="UP001215712"/>
    </source>
</evidence>
<protein>
    <submittedName>
        <fullName evidence="1">Uncharacterized protein</fullName>
    </submittedName>
</protein>
<dbReference type="PANTHER" id="PTHR42093">
    <property type="match status" value="1"/>
</dbReference>
<gene>
    <name evidence="1" type="ORF">N7493_003579</name>
</gene>
<dbReference type="Pfam" id="PF23151">
    <property type="entry name" value="NuiA_2"/>
    <property type="match status" value="1"/>
</dbReference>
<dbReference type="PANTHER" id="PTHR42093:SF1">
    <property type="match status" value="1"/>
</dbReference>
<keyword evidence="2" id="KW-1185">Reference proteome</keyword>
<dbReference type="AlphaFoldDB" id="A0AAD6HQX0"/>
<evidence type="ECO:0000313" key="1">
    <source>
        <dbReference type="EMBL" id="KAJ5732098.1"/>
    </source>
</evidence>
<accession>A0AAD6HQX0</accession>
<sequence>MSSDDAYMAFLNKANSDLNAGQGSAQGGGSVQTQAVETSLNLPASLKNVEVYYVSDTDEPFEPVLLRWKGAAQGEWPSADDFSSLISPNRDISQGVSTLSTSSFDPKKQYSVAIQAVREAVSSGSPAETDLKVYRVELTSTKLEYFVLALDSSEGGRVVGLRAKSVES</sequence>